<dbReference type="Pfam" id="PF00753">
    <property type="entry name" value="Lactamase_B"/>
    <property type="match status" value="1"/>
</dbReference>
<feature type="transmembrane region" description="Helical" evidence="7">
    <location>
        <begin position="296"/>
        <end position="312"/>
    </location>
</feature>
<dbReference type="CDD" id="cd07731">
    <property type="entry name" value="ComA-like_MBL-fold"/>
    <property type="match status" value="1"/>
</dbReference>
<feature type="transmembrane region" description="Helical" evidence="7">
    <location>
        <begin position="646"/>
        <end position="666"/>
    </location>
</feature>
<evidence type="ECO:0000313" key="10">
    <source>
        <dbReference type="Proteomes" id="UP001597097"/>
    </source>
</evidence>
<evidence type="ECO:0000256" key="2">
    <source>
        <dbReference type="ARBA" id="ARBA00022475"/>
    </source>
</evidence>
<feature type="transmembrane region" description="Helical" evidence="7">
    <location>
        <begin position="621"/>
        <end position="639"/>
    </location>
</feature>
<evidence type="ECO:0000256" key="1">
    <source>
        <dbReference type="ARBA" id="ARBA00004651"/>
    </source>
</evidence>
<dbReference type="SUPFAM" id="SSF56281">
    <property type="entry name" value="Metallo-hydrolase/oxidoreductase"/>
    <property type="match status" value="1"/>
</dbReference>
<dbReference type="InterPro" id="IPR052159">
    <property type="entry name" value="Competence_DNA_uptake"/>
</dbReference>
<dbReference type="InterPro" id="IPR036866">
    <property type="entry name" value="RibonucZ/Hydroxyglut_hydro"/>
</dbReference>
<organism evidence="9 10">
    <name type="scientific">Nonomuraea guangzhouensis</name>
    <dbReference type="NCBI Taxonomy" id="1291555"/>
    <lineage>
        <taxon>Bacteria</taxon>
        <taxon>Bacillati</taxon>
        <taxon>Actinomycetota</taxon>
        <taxon>Actinomycetes</taxon>
        <taxon>Streptosporangiales</taxon>
        <taxon>Streptosporangiaceae</taxon>
        <taxon>Nonomuraea</taxon>
    </lineage>
</organism>
<proteinExistence type="predicted"/>
<dbReference type="NCBIfam" id="TIGR00360">
    <property type="entry name" value="ComEC_N-term"/>
    <property type="match status" value="1"/>
</dbReference>
<feature type="region of interest" description="Disordered" evidence="6">
    <location>
        <begin position="368"/>
        <end position="410"/>
    </location>
</feature>
<evidence type="ECO:0000256" key="5">
    <source>
        <dbReference type="ARBA" id="ARBA00023136"/>
    </source>
</evidence>
<evidence type="ECO:0000256" key="3">
    <source>
        <dbReference type="ARBA" id="ARBA00022692"/>
    </source>
</evidence>
<dbReference type="EMBL" id="JBHUCM010000067">
    <property type="protein sequence ID" value="MFD1546512.1"/>
    <property type="molecule type" value="Genomic_DNA"/>
</dbReference>
<dbReference type="PANTHER" id="PTHR30619">
    <property type="entry name" value="DNA INTERNALIZATION/COMPETENCE PROTEIN COMEC/REC2"/>
    <property type="match status" value="1"/>
</dbReference>
<dbReference type="PANTHER" id="PTHR30619:SF1">
    <property type="entry name" value="RECOMBINATION PROTEIN 2"/>
    <property type="match status" value="1"/>
</dbReference>
<protein>
    <submittedName>
        <fullName evidence="9">ComEC/Rec2 family competence protein</fullName>
    </submittedName>
</protein>
<dbReference type="InterPro" id="IPR035681">
    <property type="entry name" value="ComA-like_MBL"/>
</dbReference>
<feature type="compositionally biased region" description="Basic and acidic residues" evidence="6">
    <location>
        <begin position="377"/>
        <end position="401"/>
    </location>
</feature>
<reference evidence="10" key="1">
    <citation type="journal article" date="2019" name="Int. J. Syst. Evol. Microbiol.">
        <title>The Global Catalogue of Microorganisms (GCM) 10K type strain sequencing project: providing services to taxonomists for standard genome sequencing and annotation.</title>
        <authorList>
            <consortium name="The Broad Institute Genomics Platform"/>
            <consortium name="The Broad Institute Genome Sequencing Center for Infectious Disease"/>
            <person name="Wu L."/>
            <person name="Ma J."/>
        </authorList>
    </citation>
    <scope>NUCLEOTIDE SEQUENCE [LARGE SCALE GENOMIC DNA]</scope>
    <source>
        <strain evidence="10">CGMCC 1.15399</strain>
    </source>
</reference>
<dbReference type="InterPro" id="IPR001279">
    <property type="entry name" value="Metallo-B-lactamas"/>
</dbReference>
<dbReference type="Gene3D" id="3.60.15.10">
    <property type="entry name" value="Ribonuclease Z/Hydroxyacylglutathione hydrolase-like"/>
    <property type="match status" value="1"/>
</dbReference>
<dbReference type="InterPro" id="IPR004477">
    <property type="entry name" value="ComEC_N"/>
</dbReference>
<dbReference type="Pfam" id="PF03772">
    <property type="entry name" value="Competence"/>
    <property type="match status" value="2"/>
</dbReference>
<feature type="domain" description="Metallo-beta-lactamase" evidence="8">
    <location>
        <begin position="683"/>
        <end position="857"/>
    </location>
</feature>
<keyword evidence="2" id="KW-1003">Cell membrane</keyword>
<gene>
    <name evidence="9" type="ORF">ACFSJ0_56415</name>
</gene>
<keyword evidence="4 7" id="KW-1133">Transmembrane helix</keyword>
<feature type="transmembrane region" description="Helical" evidence="7">
    <location>
        <begin position="273"/>
        <end position="290"/>
    </location>
</feature>
<evidence type="ECO:0000256" key="7">
    <source>
        <dbReference type="SAM" id="Phobius"/>
    </source>
</evidence>
<evidence type="ECO:0000259" key="8">
    <source>
        <dbReference type="SMART" id="SM00849"/>
    </source>
</evidence>
<dbReference type="RefSeq" id="WP_281428603.1">
    <property type="nucleotide sequence ID" value="NZ_JAHKRM010000002.1"/>
</dbReference>
<dbReference type="SMART" id="SM00849">
    <property type="entry name" value="Lactamase_B"/>
    <property type="match status" value="1"/>
</dbReference>
<keyword evidence="10" id="KW-1185">Reference proteome</keyword>
<feature type="transmembrane region" description="Helical" evidence="7">
    <location>
        <begin position="565"/>
        <end position="583"/>
    </location>
</feature>
<keyword evidence="5 7" id="KW-0472">Membrane</keyword>
<feature type="transmembrane region" description="Helical" evidence="7">
    <location>
        <begin position="341"/>
        <end position="357"/>
    </location>
</feature>
<comment type="subcellular location">
    <subcellularLocation>
        <location evidence="1">Cell membrane</location>
        <topology evidence="1">Multi-pass membrane protein</topology>
    </subcellularLocation>
</comment>
<evidence type="ECO:0000313" key="9">
    <source>
        <dbReference type="EMBL" id="MFD1546512.1"/>
    </source>
</evidence>
<accession>A0ABW4GVI4</accession>
<sequence>MALRCFSPIRGLTRIWPGHPFPTRLRASGSLAVLRRIVSARPSSGPVPGAVRRLWRNVVIATLTCVAATSASVALRVHAVSTGPVVALATREAQVTAQITLTDDPKVRRHRGGRFTQDRIVIPATLTLLQTPATRLAVNTPVIVFAQGSEWTRLLPSQRLEVTARLAQATPGDLISAVLLVRGPPHVLTSPSWIQAAAGTLRAGLRTAADILPADQRGLLPGLVVGDVSRMDRQLTADLTEAGLSHLNAVSGANLAIVASAVLAVSRLAGLPLALRAVLAAVAMIAFAVVARPSPSVLRALLMGLTAAVALGTGRTKDGVAALSASILLLILFDPELAHSYGFALSVSATAGILLLAPRWRARFTGPDPAETPADAALHDDSDHERPVSTRAGDARRHSDPAPRGAVASDPACGGGVASAAVLGGAGVCGSACGGGVASTAVFRGSMASDPAWCCAVSNSATRGAVTFDSAVCGAVASDSVLRSAATLDTAFDGVATSDDVLASAASPSAPIRSPSRRHLRLPRWAAEAVAVSAAAQVAVTPVLVLMSGQLTLVAIPANLLAGPAVAPATILGFVAALVAPFWPQAAQWLVIPAGYAVGWIIMVAQWAVGVPLATLPWPGGLPGLGLLLIAVAVAIPVLRHRAWRTVALTMAGVALVVVLVVRPVAKPWPPPNWLMVVCDVGQGDGIVLAAGPGRGIVVDTGPDPVVMDRCLRRLDVRDVPLLLLTHPHADHVDGLPGVLKNRHVGAVIVSPQRVAPQESSRIATILARYRIPEWTPPSGSRWQLGPSEVTILAPDPSQGKAGGQGEGSLINNASVVAHVRWRAGSALLSGDIETEAQDELLRRLAPRADVLKVPHHGSRRLDPAFFASVGARAALISVGADNDYGHPAPSTIALLQRLGARVYRTDQSGDLAVIEQDGRLAVVARGP</sequence>
<feature type="transmembrane region" description="Helical" evidence="7">
    <location>
        <begin position="525"/>
        <end position="545"/>
    </location>
</feature>
<feature type="transmembrane region" description="Helical" evidence="7">
    <location>
        <begin position="590"/>
        <end position="609"/>
    </location>
</feature>
<keyword evidence="3 7" id="KW-0812">Transmembrane</keyword>
<name>A0ABW4GVI4_9ACTN</name>
<evidence type="ECO:0000256" key="4">
    <source>
        <dbReference type="ARBA" id="ARBA00022989"/>
    </source>
</evidence>
<comment type="caution">
    <text evidence="9">The sequence shown here is derived from an EMBL/GenBank/DDBJ whole genome shotgun (WGS) entry which is preliminary data.</text>
</comment>
<evidence type="ECO:0000256" key="6">
    <source>
        <dbReference type="SAM" id="MobiDB-lite"/>
    </source>
</evidence>
<dbReference type="Proteomes" id="UP001597097">
    <property type="component" value="Unassembled WGS sequence"/>
</dbReference>